<evidence type="ECO:0000256" key="6">
    <source>
        <dbReference type="ARBA" id="ARBA00023284"/>
    </source>
</evidence>
<dbReference type="AlphaFoldDB" id="A0A165B6Y9"/>
<dbReference type="NCBIfam" id="TIGR02180">
    <property type="entry name" value="GRX_euk"/>
    <property type="match status" value="1"/>
</dbReference>
<keyword evidence="3" id="KW-0813">Transport</keyword>
<keyword evidence="6" id="KW-0676">Redox-active center</keyword>
<evidence type="ECO:0000313" key="9">
    <source>
        <dbReference type="EMBL" id="KZV79963.1"/>
    </source>
</evidence>
<comment type="catalytic activity">
    <reaction evidence="7">
        <text>1-chloro-2,4-dinitrobenzene + glutathione = 2,4-dinitrophenyl-S-glutathione + chloride + H(+)</text>
        <dbReference type="Rhea" id="RHEA:51220"/>
        <dbReference type="ChEBI" id="CHEBI:15378"/>
        <dbReference type="ChEBI" id="CHEBI:17996"/>
        <dbReference type="ChEBI" id="CHEBI:34718"/>
        <dbReference type="ChEBI" id="CHEBI:57925"/>
        <dbReference type="ChEBI" id="CHEBI:133977"/>
        <dbReference type="EC" id="2.5.1.18"/>
    </reaction>
</comment>
<dbReference type="EC" id="1.11.1.9" evidence="2"/>
<evidence type="ECO:0000256" key="3">
    <source>
        <dbReference type="ARBA" id="ARBA00022448"/>
    </source>
</evidence>
<dbReference type="InterPro" id="IPR011899">
    <property type="entry name" value="Glutaredoxin_euk/vir"/>
</dbReference>
<dbReference type="FunFam" id="3.40.30.10:FF:000026">
    <property type="entry name" value="Glutaredoxin 2"/>
    <property type="match status" value="1"/>
</dbReference>
<keyword evidence="4" id="KW-0249">Electron transport</keyword>
<dbReference type="SUPFAM" id="SSF52833">
    <property type="entry name" value="Thioredoxin-like"/>
    <property type="match status" value="1"/>
</dbReference>
<name>A0A165B6Y9_EXIGL</name>
<dbReference type="GO" id="GO:0004602">
    <property type="term" value="F:glutathione peroxidase activity"/>
    <property type="evidence" value="ECO:0007669"/>
    <property type="project" value="UniProtKB-EC"/>
</dbReference>
<evidence type="ECO:0000259" key="8">
    <source>
        <dbReference type="Pfam" id="PF00462"/>
    </source>
</evidence>
<dbReference type="GO" id="GO:0005737">
    <property type="term" value="C:cytoplasm"/>
    <property type="evidence" value="ECO:0007669"/>
    <property type="project" value="TreeGrafter"/>
</dbReference>
<evidence type="ECO:0000256" key="4">
    <source>
        <dbReference type="ARBA" id="ARBA00022982"/>
    </source>
</evidence>
<keyword evidence="11" id="KW-1185">Reference proteome</keyword>
<evidence type="ECO:0000256" key="7">
    <source>
        <dbReference type="ARBA" id="ARBA00035808"/>
    </source>
</evidence>
<dbReference type="PROSITE" id="PS00195">
    <property type="entry name" value="GLUTAREDOXIN_1"/>
    <property type="match status" value="1"/>
</dbReference>
<dbReference type="Pfam" id="PF00462">
    <property type="entry name" value="Glutaredoxin"/>
    <property type="match status" value="1"/>
</dbReference>
<evidence type="ECO:0000313" key="10">
    <source>
        <dbReference type="EMBL" id="KZV99222.1"/>
    </source>
</evidence>
<dbReference type="EMBL" id="KV425911">
    <property type="protein sequence ID" value="KZV99222.1"/>
    <property type="molecule type" value="Genomic_DNA"/>
</dbReference>
<dbReference type="InterPro" id="IPR011767">
    <property type="entry name" value="GLR_AS"/>
</dbReference>
<sequence length="143" mass="15897">MTRSITLVQCARLVPLIRQRTLRSSSATFFTLGASSSKSEMSVRTEVEDIIAKNDIAVFAKSWCPYCRKARGILDSVNTEGKTVKIVDLDKMDEGSAYQEYLNKKTGQRTVPNIFIHQQHIGGCDDLSAQKDEGKLQALIDAK</sequence>
<proteinExistence type="predicted"/>
<dbReference type="GO" id="GO:0004364">
    <property type="term" value="F:glutathione transferase activity"/>
    <property type="evidence" value="ECO:0007669"/>
    <property type="project" value="UniProtKB-EC"/>
</dbReference>
<dbReference type="OrthoDB" id="418495at2759"/>
<evidence type="ECO:0000313" key="11">
    <source>
        <dbReference type="Proteomes" id="UP000077266"/>
    </source>
</evidence>
<gene>
    <name evidence="10" type="ORF">EXIGLDRAFT_668609</name>
    <name evidence="9" type="ORF">EXIGLDRAFT_706064</name>
</gene>
<keyword evidence="5" id="KW-1015">Disulfide bond</keyword>
<dbReference type="InterPro" id="IPR036249">
    <property type="entry name" value="Thioredoxin-like_sf"/>
</dbReference>
<dbReference type="Proteomes" id="UP000077266">
    <property type="component" value="Unassembled WGS sequence"/>
</dbReference>
<evidence type="ECO:0000256" key="2">
    <source>
        <dbReference type="ARBA" id="ARBA00012310"/>
    </source>
</evidence>
<comment type="catalytic activity">
    <reaction evidence="1">
        <text>2 glutathione + H2O2 = glutathione disulfide + 2 H2O</text>
        <dbReference type="Rhea" id="RHEA:16833"/>
        <dbReference type="ChEBI" id="CHEBI:15377"/>
        <dbReference type="ChEBI" id="CHEBI:16240"/>
        <dbReference type="ChEBI" id="CHEBI:57925"/>
        <dbReference type="ChEBI" id="CHEBI:58297"/>
        <dbReference type="EC" id="1.11.1.9"/>
    </reaction>
</comment>
<dbReference type="GO" id="GO:0034599">
    <property type="term" value="P:cellular response to oxidative stress"/>
    <property type="evidence" value="ECO:0007669"/>
    <property type="project" value="TreeGrafter"/>
</dbReference>
<dbReference type="Gene3D" id="3.40.30.10">
    <property type="entry name" value="Glutaredoxin"/>
    <property type="match status" value="1"/>
</dbReference>
<dbReference type="FunCoup" id="A0A165B6Y9">
    <property type="interactions" value="266"/>
</dbReference>
<reference evidence="9 11" key="1">
    <citation type="journal article" date="2016" name="Mol. Biol. Evol.">
        <title>Comparative Genomics of Early-Diverging Mushroom-Forming Fungi Provides Insights into the Origins of Lignocellulose Decay Capabilities.</title>
        <authorList>
            <person name="Nagy L.G."/>
            <person name="Riley R."/>
            <person name="Tritt A."/>
            <person name="Adam C."/>
            <person name="Daum C."/>
            <person name="Floudas D."/>
            <person name="Sun H."/>
            <person name="Yadav J.S."/>
            <person name="Pangilinan J."/>
            <person name="Larsson K.H."/>
            <person name="Matsuura K."/>
            <person name="Barry K."/>
            <person name="Labutti K."/>
            <person name="Kuo R."/>
            <person name="Ohm R.A."/>
            <person name="Bhattacharya S.S."/>
            <person name="Shirouzu T."/>
            <person name="Yoshinaga Y."/>
            <person name="Martin F.M."/>
            <person name="Grigoriev I.V."/>
            <person name="Hibbett D.S."/>
        </authorList>
    </citation>
    <scope>NUCLEOTIDE SEQUENCE [LARGE SCALE GENOMIC DNA]</scope>
    <source>
        <strain evidence="9 11">HHB12029</strain>
    </source>
</reference>
<dbReference type="PANTHER" id="PTHR45694:SF18">
    <property type="entry name" value="GLUTAREDOXIN-1-RELATED"/>
    <property type="match status" value="1"/>
</dbReference>
<evidence type="ECO:0000256" key="5">
    <source>
        <dbReference type="ARBA" id="ARBA00023157"/>
    </source>
</evidence>
<organism evidence="9 11">
    <name type="scientific">Exidia glandulosa HHB12029</name>
    <dbReference type="NCBI Taxonomy" id="1314781"/>
    <lineage>
        <taxon>Eukaryota</taxon>
        <taxon>Fungi</taxon>
        <taxon>Dikarya</taxon>
        <taxon>Basidiomycota</taxon>
        <taxon>Agaricomycotina</taxon>
        <taxon>Agaricomycetes</taxon>
        <taxon>Auriculariales</taxon>
        <taxon>Exidiaceae</taxon>
        <taxon>Exidia</taxon>
    </lineage>
</organism>
<accession>A0A165B6Y9</accession>
<feature type="domain" description="Glutaredoxin" evidence="8">
    <location>
        <begin position="56"/>
        <end position="121"/>
    </location>
</feature>
<dbReference type="EMBL" id="KV426537">
    <property type="protein sequence ID" value="KZV79963.1"/>
    <property type="molecule type" value="Genomic_DNA"/>
</dbReference>
<dbReference type="InterPro" id="IPR014025">
    <property type="entry name" value="Glutaredoxin_subgr"/>
</dbReference>
<dbReference type="PROSITE" id="PS51354">
    <property type="entry name" value="GLUTAREDOXIN_2"/>
    <property type="match status" value="1"/>
</dbReference>
<dbReference type="PANTHER" id="PTHR45694">
    <property type="entry name" value="GLUTAREDOXIN 2"/>
    <property type="match status" value="1"/>
</dbReference>
<dbReference type="InterPro" id="IPR002109">
    <property type="entry name" value="Glutaredoxin"/>
</dbReference>
<dbReference type="STRING" id="1314781.A0A165B6Y9"/>
<evidence type="ECO:0000256" key="1">
    <source>
        <dbReference type="ARBA" id="ARBA00000217"/>
    </source>
</evidence>
<protein>
    <recommendedName>
        <fullName evidence="2">glutathione peroxidase</fullName>
        <ecNumber evidence="2">1.11.1.9</ecNumber>
    </recommendedName>
</protein>
<dbReference type="CDD" id="cd03419">
    <property type="entry name" value="GRX_GRXh_1_2_like"/>
    <property type="match status" value="1"/>
</dbReference>
<dbReference type="PRINTS" id="PR00160">
    <property type="entry name" value="GLUTAREDOXIN"/>
</dbReference>
<dbReference type="GO" id="GO:0015038">
    <property type="term" value="F:glutathione disulfide oxidoreductase activity"/>
    <property type="evidence" value="ECO:0007669"/>
    <property type="project" value="TreeGrafter"/>
</dbReference>